<keyword evidence="14 18" id="KW-0961">Cell wall biogenesis/degradation</keyword>
<dbReference type="InterPro" id="IPR050065">
    <property type="entry name" value="GlmU-like"/>
</dbReference>
<dbReference type="NCBIfam" id="TIGR01173">
    <property type="entry name" value="glmU"/>
    <property type="match status" value="1"/>
</dbReference>
<accession>A0A368N4K6</accession>
<feature type="binding site" evidence="18">
    <location>
        <position position="404"/>
    </location>
    <ligand>
        <name>acetyl-CoA</name>
        <dbReference type="ChEBI" id="CHEBI:57288"/>
    </ligand>
</feature>
<protein>
    <recommendedName>
        <fullName evidence="18">Bifunctional protein GlmU</fullName>
    </recommendedName>
    <domain>
        <recommendedName>
            <fullName evidence="18">UDP-N-acetylglucosamine pyrophosphorylase</fullName>
            <ecNumber evidence="18">2.7.7.23</ecNumber>
        </recommendedName>
        <alternativeName>
            <fullName evidence="18">N-acetylglucosamine-1-phosphate uridyltransferase</fullName>
        </alternativeName>
    </domain>
    <domain>
        <recommendedName>
            <fullName evidence="18">Glucosamine-1-phosphate N-acetyltransferase</fullName>
            <ecNumber evidence="18">2.3.1.157</ecNumber>
        </recommendedName>
    </domain>
</protein>
<comment type="pathway">
    <text evidence="18">Nucleotide-sugar biosynthesis; UDP-N-acetyl-alpha-D-glucosamine biosynthesis; N-acetyl-alpha-D-glucosamine 1-phosphate from alpha-D-glucosamine 6-phosphate (route II): step 2/2.</text>
</comment>
<dbReference type="GO" id="GO:0016020">
    <property type="term" value="C:membrane"/>
    <property type="evidence" value="ECO:0007669"/>
    <property type="project" value="GOC"/>
</dbReference>
<dbReference type="GO" id="GO:0000287">
    <property type="term" value="F:magnesium ion binding"/>
    <property type="evidence" value="ECO:0007669"/>
    <property type="project" value="UniProtKB-UniRule"/>
</dbReference>
<dbReference type="SUPFAM" id="SSF51161">
    <property type="entry name" value="Trimeric LpxA-like enzymes"/>
    <property type="match status" value="1"/>
</dbReference>
<feature type="binding site" evidence="18">
    <location>
        <position position="137"/>
    </location>
    <ligand>
        <name>UDP-N-acetyl-alpha-D-glucosamine</name>
        <dbReference type="ChEBI" id="CHEBI:57705"/>
    </ligand>
</feature>
<evidence type="ECO:0000313" key="22">
    <source>
        <dbReference type="Proteomes" id="UP000252558"/>
    </source>
</evidence>
<dbReference type="InterPro" id="IPR038009">
    <property type="entry name" value="GlmU_C_LbH"/>
</dbReference>
<feature type="domain" description="Mannose-1-phosphate guanyltransferase C-terminal" evidence="20">
    <location>
        <begin position="264"/>
        <end position="347"/>
    </location>
</feature>
<dbReference type="GO" id="GO:0005737">
    <property type="term" value="C:cytoplasm"/>
    <property type="evidence" value="ECO:0007669"/>
    <property type="project" value="UniProtKB-SubCell"/>
</dbReference>
<feature type="binding site" evidence="18">
    <location>
        <position position="226"/>
    </location>
    <ligand>
        <name>Mg(2+)</name>
        <dbReference type="ChEBI" id="CHEBI:18420"/>
    </ligand>
</feature>
<dbReference type="SUPFAM" id="SSF53448">
    <property type="entry name" value="Nucleotide-diphospho-sugar transferases"/>
    <property type="match status" value="1"/>
</dbReference>
<evidence type="ECO:0000259" key="20">
    <source>
        <dbReference type="Pfam" id="PF25087"/>
    </source>
</evidence>
<dbReference type="GO" id="GO:0009245">
    <property type="term" value="P:lipid A biosynthetic process"/>
    <property type="evidence" value="ECO:0007669"/>
    <property type="project" value="UniProtKB-UniRule"/>
</dbReference>
<evidence type="ECO:0000256" key="14">
    <source>
        <dbReference type="ARBA" id="ARBA00023316"/>
    </source>
</evidence>
<dbReference type="AlphaFoldDB" id="A0A368N4K6"/>
<evidence type="ECO:0000256" key="3">
    <source>
        <dbReference type="ARBA" id="ARBA00007947"/>
    </source>
</evidence>
<dbReference type="GO" id="GO:0071555">
    <property type="term" value="P:cell wall organization"/>
    <property type="evidence" value="ECO:0007669"/>
    <property type="project" value="UniProtKB-KW"/>
</dbReference>
<dbReference type="InterPro" id="IPR005882">
    <property type="entry name" value="Bifunctional_GlmU"/>
</dbReference>
<feature type="binding site" evidence="18">
    <location>
        <position position="332"/>
    </location>
    <ligand>
        <name>UDP-N-acetyl-alpha-D-glucosamine</name>
        <dbReference type="ChEBI" id="CHEBI:57705"/>
    </ligand>
</feature>
<feature type="domain" description="MobA-like NTP transferase" evidence="19">
    <location>
        <begin position="5"/>
        <end position="117"/>
    </location>
</feature>
<reference evidence="21 22" key="1">
    <citation type="submission" date="2018-07" db="EMBL/GenBank/DDBJ databases">
        <title>Corallincola holothuriorum sp. nov., a new facultative anaerobe isolated from sea cucumber Apostichopus japonicus.</title>
        <authorList>
            <person name="Xia H."/>
        </authorList>
    </citation>
    <scope>NUCLEOTIDE SEQUENCE [LARGE SCALE GENOMIC DNA]</scope>
    <source>
        <strain evidence="21 22">C4</strain>
    </source>
</reference>
<evidence type="ECO:0000256" key="8">
    <source>
        <dbReference type="ARBA" id="ARBA00022737"/>
    </source>
</evidence>
<dbReference type="InterPro" id="IPR056729">
    <property type="entry name" value="GMPPB_C"/>
</dbReference>
<feature type="binding site" evidence="18">
    <location>
        <begin position="385"/>
        <end position="386"/>
    </location>
    <ligand>
        <name>acetyl-CoA</name>
        <dbReference type="ChEBI" id="CHEBI:57288"/>
    </ligand>
</feature>
<evidence type="ECO:0000256" key="1">
    <source>
        <dbReference type="ARBA" id="ARBA00004496"/>
    </source>
</evidence>
<organism evidence="21 22">
    <name type="scientific">Corallincola holothuriorum</name>
    <dbReference type="NCBI Taxonomy" id="2282215"/>
    <lineage>
        <taxon>Bacteria</taxon>
        <taxon>Pseudomonadati</taxon>
        <taxon>Pseudomonadota</taxon>
        <taxon>Gammaproteobacteria</taxon>
        <taxon>Alteromonadales</taxon>
        <taxon>Psychromonadaceae</taxon>
        <taxon>Corallincola</taxon>
    </lineage>
</organism>
<evidence type="ECO:0000256" key="15">
    <source>
        <dbReference type="ARBA" id="ARBA00048247"/>
    </source>
</evidence>
<evidence type="ECO:0000256" key="13">
    <source>
        <dbReference type="ARBA" id="ARBA00023315"/>
    </source>
</evidence>
<keyword evidence="4 18" id="KW-0963">Cytoplasm</keyword>
<dbReference type="GO" id="GO:0000902">
    <property type="term" value="P:cell morphogenesis"/>
    <property type="evidence" value="ECO:0007669"/>
    <property type="project" value="UniProtKB-UniRule"/>
</dbReference>
<dbReference type="HAMAP" id="MF_01631">
    <property type="entry name" value="GlmU"/>
    <property type="match status" value="1"/>
</dbReference>
<feature type="region of interest" description="Pyrophosphorylase" evidence="18">
    <location>
        <begin position="1"/>
        <end position="228"/>
    </location>
</feature>
<dbReference type="Proteomes" id="UP000252558">
    <property type="component" value="Unassembled WGS sequence"/>
</dbReference>
<dbReference type="EC" id="2.7.7.23" evidence="18"/>
<comment type="subunit">
    <text evidence="18">Homotrimer.</text>
</comment>
<feature type="binding site" evidence="18">
    <location>
        <position position="102"/>
    </location>
    <ligand>
        <name>Mg(2+)</name>
        <dbReference type="ChEBI" id="CHEBI:18420"/>
    </ligand>
</feature>
<feature type="active site" description="Proton acceptor" evidence="18">
    <location>
        <position position="362"/>
    </location>
</feature>
<proteinExistence type="inferred from homology"/>
<feature type="binding site" evidence="18">
    <location>
        <position position="168"/>
    </location>
    <ligand>
        <name>UDP-N-acetyl-alpha-D-glucosamine</name>
        <dbReference type="ChEBI" id="CHEBI:57705"/>
    </ligand>
</feature>
<keyword evidence="5 18" id="KW-0808">Transferase</keyword>
<evidence type="ECO:0000256" key="7">
    <source>
        <dbReference type="ARBA" id="ARBA00022723"/>
    </source>
</evidence>
<feature type="binding site" evidence="18">
    <location>
        <position position="439"/>
    </location>
    <ligand>
        <name>acetyl-CoA</name>
        <dbReference type="ChEBI" id="CHEBI:57288"/>
    </ligand>
</feature>
<dbReference type="GO" id="GO:0003977">
    <property type="term" value="F:UDP-N-acetylglucosamine diphosphorylase activity"/>
    <property type="evidence" value="ECO:0007669"/>
    <property type="project" value="UniProtKB-UniRule"/>
</dbReference>
<feature type="binding site" evidence="18">
    <location>
        <position position="73"/>
    </location>
    <ligand>
        <name>UDP-N-acetyl-alpha-D-glucosamine</name>
        <dbReference type="ChEBI" id="CHEBI:57705"/>
    </ligand>
</feature>
<dbReference type="GO" id="GO:0008360">
    <property type="term" value="P:regulation of cell shape"/>
    <property type="evidence" value="ECO:0007669"/>
    <property type="project" value="UniProtKB-KW"/>
</dbReference>
<evidence type="ECO:0000256" key="12">
    <source>
        <dbReference type="ARBA" id="ARBA00023268"/>
    </source>
</evidence>
<dbReference type="EMBL" id="QPID01000010">
    <property type="protein sequence ID" value="RCU45428.1"/>
    <property type="molecule type" value="Genomic_DNA"/>
</dbReference>
<dbReference type="InterPro" id="IPR001451">
    <property type="entry name" value="Hexapep"/>
</dbReference>
<name>A0A368N4K6_9GAMM</name>
<keyword evidence="9 18" id="KW-0460">Magnesium</keyword>
<dbReference type="UniPathway" id="UPA00113">
    <property type="reaction ID" value="UER00532"/>
</dbReference>
<dbReference type="GO" id="GO:0009252">
    <property type="term" value="P:peptidoglycan biosynthetic process"/>
    <property type="evidence" value="ECO:0007669"/>
    <property type="project" value="UniProtKB-UniRule"/>
</dbReference>
<dbReference type="UniPathway" id="UPA00973"/>
<feature type="binding site" evidence="18">
    <location>
        <position position="376"/>
    </location>
    <ligand>
        <name>UDP-N-acetyl-alpha-D-glucosamine</name>
        <dbReference type="ChEBI" id="CHEBI:57705"/>
    </ligand>
</feature>
<evidence type="ECO:0000256" key="16">
    <source>
        <dbReference type="ARBA" id="ARBA00048493"/>
    </source>
</evidence>
<feature type="binding site" evidence="18">
    <location>
        <position position="153"/>
    </location>
    <ligand>
        <name>UDP-N-acetyl-alpha-D-glucosamine</name>
        <dbReference type="ChEBI" id="CHEBI:57705"/>
    </ligand>
</feature>
<evidence type="ECO:0000313" key="21">
    <source>
        <dbReference type="EMBL" id="RCU45428.1"/>
    </source>
</evidence>
<comment type="catalytic activity">
    <reaction evidence="16 18">
        <text>N-acetyl-alpha-D-glucosamine 1-phosphate + UTP + H(+) = UDP-N-acetyl-alpha-D-glucosamine + diphosphate</text>
        <dbReference type="Rhea" id="RHEA:13509"/>
        <dbReference type="ChEBI" id="CHEBI:15378"/>
        <dbReference type="ChEBI" id="CHEBI:33019"/>
        <dbReference type="ChEBI" id="CHEBI:46398"/>
        <dbReference type="ChEBI" id="CHEBI:57705"/>
        <dbReference type="ChEBI" id="CHEBI:57776"/>
        <dbReference type="EC" id="2.7.7.23"/>
    </reaction>
</comment>
<dbReference type="GO" id="GO:0019134">
    <property type="term" value="F:glucosamine-1-phosphate N-acetyltransferase activity"/>
    <property type="evidence" value="ECO:0007669"/>
    <property type="project" value="UniProtKB-UniRule"/>
</dbReference>
<feature type="region of interest" description="Linker" evidence="18">
    <location>
        <begin position="229"/>
        <end position="249"/>
    </location>
</feature>
<evidence type="ECO:0000256" key="5">
    <source>
        <dbReference type="ARBA" id="ARBA00022679"/>
    </source>
</evidence>
<comment type="pathway">
    <text evidence="18">Nucleotide-sugar biosynthesis; UDP-N-acetyl-alpha-D-glucosamine biosynthesis; UDP-N-acetyl-alpha-D-glucosamine from N-acetyl-alpha-D-glucosamine 1-phosphate: step 1/1.</text>
</comment>
<keyword evidence="6 18" id="KW-0548">Nucleotidyltransferase</keyword>
<feature type="binding site" evidence="18">
    <location>
        <position position="422"/>
    </location>
    <ligand>
        <name>acetyl-CoA</name>
        <dbReference type="ChEBI" id="CHEBI:57288"/>
    </ligand>
</feature>
<comment type="caution">
    <text evidence="21">The sequence shown here is derived from an EMBL/GenBank/DDBJ whole genome shotgun (WGS) entry which is preliminary data.</text>
</comment>
<dbReference type="Pfam" id="PF25087">
    <property type="entry name" value="GMPPB_C"/>
    <property type="match status" value="1"/>
</dbReference>
<dbReference type="GO" id="GO:0006048">
    <property type="term" value="P:UDP-N-acetylglucosamine biosynthetic process"/>
    <property type="evidence" value="ECO:0007669"/>
    <property type="project" value="UniProtKB-UniPathway"/>
</dbReference>
<dbReference type="PROSITE" id="PS00101">
    <property type="entry name" value="HEXAPEP_TRANSFERASES"/>
    <property type="match status" value="1"/>
</dbReference>
<evidence type="ECO:0000256" key="9">
    <source>
        <dbReference type="ARBA" id="ARBA00022842"/>
    </source>
</evidence>
<keyword evidence="12 18" id="KW-0511">Multifunctional enzyme</keyword>
<feature type="binding site" evidence="18">
    <location>
        <position position="350"/>
    </location>
    <ligand>
        <name>UDP-N-acetyl-alpha-D-glucosamine</name>
        <dbReference type="ChEBI" id="CHEBI:57705"/>
    </ligand>
</feature>
<comment type="cofactor">
    <cofactor evidence="18">
        <name>Mg(2+)</name>
        <dbReference type="ChEBI" id="CHEBI:18420"/>
    </cofactor>
    <text evidence="18">Binds 1 Mg(2+) ion per subunit.</text>
</comment>
<dbReference type="RefSeq" id="WP_114339284.1">
    <property type="nucleotide sequence ID" value="NZ_QPID01000010.1"/>
</dbReference>
<dbReference type="Pfam" id="PF00132">
    <property type="entry name" value="Hexapep"/>
    <property type="match status" value="1"/>
</dbReference>
<dbReference type="InterPro" id="IPR025877">
    <property type="entry name" value="MobA-like_NTP_Trfase"/>
</dbReference>
<evidence type="ECO:0000259" key="19">
    <source>
        <dbReference type="Pfam" id="PF12804"/>
    </source>
</evidence>
<keyword evidence="10 18" id="KW-0133">Cell shape</keyword>
<evidence type="ECO:0000256" key="17">
    <source>
        <dbReference type="ARBA" id="ARBA00049628"/>
    </source>
</evidence>
<feature type="binding site" evidence="18">
    <location>
        <position position="379"/>
    </location>
    <ligand>
        <name>acetyl-CoA</name>
        <dbReference type="ChEBI" id="CHEBI:57288"/>
    </ligand>
</feature>
<evidence type="ECO:0000256" key="4">
    <source>
        <dbReference type="ARBA" id="ARBA00022490"/>
    </source>
</evidence>
<dbReference type="OrthoDB" id="9775031at2"/>
<feature type="binding site" evidence="18">
    <location>
        <begin position="100"/>
        <end position="102"/>
    </location>
    <ligand>
        <name>UDP-N-acetyl-alpha-D-glucosamine</name>
        <dbReference type="ChEBI" id="CHEBI:57705"/>
    </ligand>
</feature>
<gene>
    <name evidence="18" type="primary">glmU</name>
    <name evidence="21" type="ORF">DU002_15325</name>
</gene>
<comment type="similarity">
    <text evidence="3 18">In the N-terminal section; belongs to the N-acetylglucosamine-1-phosphate uridyltransferase family.</text>
</comment>
<comment type="similarity">
    <text evidence="2 18">In the C-terminal section; belongs to the transferase hexapeptide repeat family.</text>
</comment>
<dbReference type="PANTHER" id="PTHR43584">
    <property type="entry name" value="NUCLEOTIDYL TRANSFERASE"/>
    <property type="match status" value="1"/>
</dbReference>
<evidence type="ECO:0000256" key="10">
    <source>
        <dbReference type="ARBA" id="ARBA00022960"/>
    </source>
</evidence>
<sequence length="456" mass="48181">MSLTVVILAAGKGTRMRSKLPKVLHPVAHKPMVQHVIDAAAGVGAEKTCLVYGHGAEQITTALKDPDLVWVEQAEQLGTGHAVAQAIPHLADKDKVLVLYGDVPLILSSTLQQLLSVQPDGGIGLLTVNLDDPSGYGRILRDNDGGDVCGIVEQKDANPEQLAVREVNTGILVANGEDLTRWLNNLSNDNAQGEYYLTDIIAMAYGEGRKIATANPATAIEVEGANNRLQLATLERAYQQRAAERLMTEGVTLRDPARFDLRGELTAGEDCVIDINVIIEGKVSLGKGVQIGANCSLIDCEIGDHSVVKANSIVESSSVGEACSIGPFGRLRPGCEMANDSHIGNFVEMKKVRLGEGSKANHLTYLGDSEIGSGVNIGAGTITCNYDGANKFKTIIGDNAFIGSDSQLVAPVTVGKDATVGAGSTITKDVPDAALAISRSKQAHIPAWQRPVKIKK</sequence>
<comment type="function">
    <text evidence="17 18">Catalyzes the last two sequential reactions in the de novo biosynthetic pathway for UDP-N-acetylglucosamine (UDP-GlcNAc). The C-terminal domain catalyzes the transfer of acetyl group from acetyl coenzyme A to glucosamine-1-phosphate (GlcN-1-P) to produce N-acetylglucosamine-1-phosphate (GlcNAc-1-P), which is converted into UDP-GlcNAc by the transfer of uridine 5-monophosphate (from uridine 5-triphosphate), a reaction catalyzed by the N-terminal domain.</text>
</comment>
<keyword evidence="13 18" id="KW-0012">Acyltransferase</keyword>
<feature type="binding site" evidence="18">
    <location>
        <begin position="78"/>
        <end position="79"/>
    </location>
    <ligand>
        <name>UDP-N-acetyl-alpha-D-glucosamine</name>
        <dbReference type="ChEBI" id="CHEBI:57705"/>
    </ligand>
</feature>
<dbReference type="EC" id="2.3.1.157" evidence="18"/>
<feature type="binding site" evidence="18">
    <location>
        <begin position="8"/>
        <end position="11"/>
    </location>
    <ligand>
        <name>UDP-N-acetyl-alpha-D-glucosamine</name>
        <dbReference type="ChEBI" id="CHEBI:57705"/>
    </ligand>
</feature>
<dbReference type="Gene3D" id="2.160.10.10">
    <property type="entry name" value="Hexapeptide repeat proteins"/>
    <property type="match status" value="1"/>
</dbReference>
<feature type="binding site" evidence="18">
    <location>
        <position position="365"/>
    </location>
    <ligand>
        <name>UDP-N-acetyl-alpha-D-glucosamine</name>
        <dbReference type="ChEBI" id="CHEBI:57705"/>
    </ligand>
</feature>
<dbReference type="Pfam" id="PF12804">
    <property type="entry name" value="NTP_transf_3"/>
    <property type="match status" value="1"/>
</dbReference>
<feature type="region of interest" description="N-acetyltransferase" evidence="18">
    <location>
        <begin position="250"/>
        <end position="456"/>
    </location>
</feature>
<dbReference type="InterPro" id="IPR011004">
    <property type="entry name" value="Trimer_LpxA-like_sf"/>
</dbReference>
<dbReference type="NCBIfam" id="NF006986">
    <property type="entry name" value="PRK09451.1"/>
    <property type="match status" value="1"/>
</dbReference>
<dbReference type="Gene3D" id="3.90.550.10">
    <property type="entry name" value="Spore Coat Polysaccharide Biosynthesis Protein SpsA, Chain A"/>
    <property type="match status" value="1"/>
</dbReference>
<evidence type="ECO:0000256" key="18">
    <source>
        <dbReference type="HAMAP-Rule" id="MF_01631"/>
    </source>
</evidence>
<keyword evidence="22" id="KW-1185">Reference proteome</keyword>
<dbReference type="PANTHER" id="PTHR43584:SF3">
    <property type="entry name" value="BIFUNCTIONAL PROTEIN GLMU"/>
    <property type="match status" value="1"/>
</dbReference>
<evidence type="ECO:0000256" key="11">
    <source>
        <dbReference type="ARBA" id="ARBA00022984"/>
    </source>
</evidence>
<comment type="catalytic activity">
    <reaction evidence="15 18">
        <text>alpha-D-glucosamine 1-phosphate + acetyl-CoA = N-acetyl-alpha-D-glucosamine 1-phosphate + CoA + H(+)</text>
        <dbReference type="Rhea" id="RHEA:13725"/>
        <dbReference type="ChEBI" id="CHEBI:15378"/>
        <dbReference type="ChEBI" id="CHEBI:57287"/>
        <dbReference type="ChEBI" id="CHEBI:57288"/>
        <dbReference type="ChEBI" id="CHEBI:57776"/>
        <dbReference type="ChEBI" id="CHEBI:58516"/>
        <dbReference type="EC" id="2.3.1.157"/>
    </reaction>
</comment>
<keyword evidence="11 18" id="KW-0573">Peptidoglycan synthesis</keyword>
<feature type="binding site" evidence="18">
    <location>
        <position position="226"/>
    </location>
    <ligand>
        <name>UDP-N-acetyl-alpha-D-glucosamine</name>
        <dbReference type="ChEBI" id="CHEBI:57705"/>
    </ligand>
</feature>
<comment type="subcellular location">
    <subcellularLocation>
        <location evidence="1 18">Cytoplasm</location>
    </subcellularLocation>
</comment>
<keyword evidence="7 18" id="KW-0479">Metal-binding</keyword>
<evidence type="ECO:0000256" key="6">
    <source>
        <dbReference type="ARBA" id="ARBA00022695"/>
    </source>
</evidence>
<dbReference type="CDD" id="cd03353">
    <property type="entry name" value="LbH_GlmU_C"/>
    <property type="match status" value="1"/>
</dbReference>
<evidence type="ECO:0000256" key="2">
    <source>
        <dbReference type="ARBA" id="ARBA00007707"/>
    </source>
</evidence>
<dbReference type="CDD" id="cd02540">
    <property type="entry name" value="GT2_GlmU_N_bac"/>
    <property type="match status" value="1"/>
</dbReference>
<dbReference type="InterPro" id="IPR018357">
    <property type="entry name" value="Hexapep_transf_CS"/>
</dbReference>
<dbReference type="InterPro" id="IPR029044">
    <property type="entry name" value="Nucleotide-diphossugar_trans"/>
</dbReference>
<keyword evidence="8 18" id="KW-0677">Repeat</keyword>
<comment type="pathway">
    <text evidence="18">Bacterial outer membrane biogenesis; LPS lipid A biosynthesis.</text>
</comment>
<feature type="binding site" evidence="18">
    <location>
        <position position="22"/>
    </location>
    <ligand>
        <name>UDP-N-acetyl-alpha-D-glucosamine</name>
        <dbReference type="ChEBI" id="CHEBI:57705"/>
    </ligand>
</feature>